<evidence type="ECO:0000313" key="2">
    <source>
        <dbReference type="EMBL" id="AQZ50152.1"/>
    </source>
</evidence>
<dbReference type="Proteomes" id="UP000191135">
    <property type="component" value="Chromosome"/>
</dbReference>
<dbReference type="OrthoDB" id="9874788at2"/>
<proteinExistence type="predicted"/>
<feature type="transmembrane region" description="Helical" evidence="1">
    <location>
        <begin position="12"/>
        <end position="28"/>
    </location>
</feature>
<keyword evidence="1" id="KW-1133">Transmembrane helix</keyword>
<dbReference type="RefSeq" id="WP_018065346.1">
    <property type="nucleotide sequence ID" value="NZ_AQWH01000012.1"/>
</dbReference>
<evidence type="ECO:0000313" key="3">
    <source>
        <dbReference type="Proteomes" id="UP000191135"/>
    </source>
</evidence>
<dbReference type="AlphaFoldDB" id="A0A1U9YXR1"/>
<organism evidence="2 3">
    <name type="scientific">Martelella mediterranea DSM 17316</name>
    <dbReference type="NCBI Taxonomy" id="1122214"/>
    <lineage>
        <taxon>Bacteria</taxon>
        <taxon>Pseudomonadati</taxon>
        <taxon>Pseudomonadota</taxon>
        <taxon>Alphaproteobacteria</taxon>
        <taxon>Hyphomicrobiales</taxon>
        <taxon>Aurantimonadaceae</taxon>
        <taxon>Martelella</taxon>
    </lineage>
</organism>
<keyword evidence="3" id="KW-1185">Reference proteome</keyword>
<protein>
    <recommendedName>
        <fullName evidence="4">DUF4013 domain-containing protein</fullName>
    </recommendedName>
</protein>
<dbReference type="EMBL" id="CP020330">
    <property type="protein sequence ID" value="AQZ50152.1"/>
    <property type="molecule type" value="Genomic_DNA"/>
</dbReference>
<name>A0A1U9YXR1_9HYPH</name>
<feature type="transmembrane region" description="Helical" evidence="1">
    <location>
        <begin position="161"/>
        <end position="182"/>
    </location>
</feature>
<gene>
    <name evidence="2" type="ORF">Mame_00776</name>
</gene>
<keyword evidence="1" id="KW-0472">Membrane</keyword>
<feature type="transmembrane region" description="Helical" evidence="1">
    <location>
        <begin position="194"/>
        <end position="223"/>
    </location>
</feature>
<evidence type="ECO:0008006" key="4">
    <source>
        <dbReference type="Google" id="ProtNLM"/>
    </source>
</evidence>
<feature type="transmembrane region" description="Helical" evidence="1">
    <location>
        <begin position="82"/>
        <end position="102"/>
    </location>
</feature>
<feature type="transmembrane region" description="Helical" evidence="1">
    <location>
        <begin position="114"/>
        <end position="140"/>
    </location>
</feature>
<reference evidence="2 3" key="1">
    <citation type="submission" date="2017-03" db="EMBL/GenBank/DDBJ databases">
        <title>Foreign affairs: Plasmid Transfer between Roseobacters and Rhizobia.</title>
        <authorList>
            <person name="Bartling P."/>
            <person name="Bunk B."/>
            <person name="Overmann J."/>
            <person name="Brinkmann H."/>
            <person name="Petersen J."/>
        </authorList>
    </citation>
    <scope>NUCLEOTIDE SEQUENCE [LARGE SCALE GENOMIC DNA]</scope>
    <source>
        <strain evidence="2 3">MACL11</strain>
    </source>
</reference>
<sequence>MLRNALDFMRANVRFFAIVIVATAVLPSLAPAAIASLLEVVASSAVLFLIYRRLLRQASLNPFSPGAGIAPAELFGFVWRDLVIVAMSAAIPTMLLFIVTLIDLTNVNVSIALIYGSTVLFELFVVWGIAYFGTWLPAYVYGQNPTFRAARKRGQASFGSLAWRFTLLSLAVLAIGFALVQIDGPLGLSDAIWLYWLVIIPITAVINWFVNVYIAVALCQAYVTLEKLV</sequence>
<feature type="transmembrane region" description="Helical" evidence="1">
    <location>
        <begin position="34"/>
        <end position="51"/>
    </location>
</feature>
<evidence type="ECO:0000256" key="1">
    <source>
        <dbReference type="SAM" id="Phobius"/>
    </source>
</evidence>
<accession>A0A1U9YXR1</accession>
<dbReference type="STRING" id="1122214.Mame_00776"/>
<keyword evidence="1" id="KW-0812">Transmembrane</keyword>
<dbReference type="KEGG" id="mmed:Mame_00776"/>